<evidence type="ECO:0000256" key="2">
    <source>
        <dbReference type="ARBA" id="ARBA00022737"/>
    </source>
</evidence>
<dbReference type="SMART" id="SM00408">
    <property type="entry name" value="IGc2"/>
    <property type="match status" value="2"/>
</dbReference>
<dbReference type="InterPro" id="IPR003599">
    <property type="entry name" value="Ig_sub"/>
</dbReference>
<dbReference type="PANTHER" id="PTHR12231:SF253">
    <property type="entry name" value="DPR-INTERACTING PROTEIN ETA, ISOFORM B-RELATED"/>
    <property type="match status" value="1"/>
</dbReference>
<dbReference type="InterPro" id="IPR051170">
    <property type="entry name" value="Neural/epithelial_adhesion"/>
</dbReference>
<dbReference type="PANTHER" id="PTHR12231">
    <property type="entry name" value="CTX-RELATED TYPE I TRANSMEMBRANE PROTEIN"/>
    <property type="match status" value="1"/>
</dbReference>
<dbReference type="SMART" id="SM00409">
    <property type="entry name" value="IG"/>
    <property type="match status" value="2"/>
</dbReference>
<accession>A0A224XVE3</accession>
<name>A0A224XVE3_9HEMI</name>
<dbReference type="InterPro" id="IPR003598">
    <property type="entry name" value="Ig_sub2"/>
</dbReference>
<feature type="chain" id="PRO_5012375215" evidence="5">
    <location>
        <begin position="24"/>
        <end position="277"/>
    </location>
</feature>
<evidence type="ECO:0000256" key="3">
    <source>
        <dbReference type="ARBA" id="ARBA00023157"/>
    </source>
</evidence>
<evidence type="ECO:0000256" key="5">
    <source>
        <dbReference type="SAM" id="SignalP"/>
    </source>
</evidence>
<dbReference type="InterPro" id="IPR007110">
    <property type="entry name" value="Ig-like_dom"/>
</dbReference>
<dbReference type="PROSITE" id="PS50835">
    <property type="entry name" value="IG_LIKE"/>
    <property type="match status" value="2"/>
</dbReference>
<dbReference type="Pfam" id="PF07679">
    <property type="entry name" value="I-set"/>
    <property type="match status" value="1"/>
</dbReference>
<keyword evidence="2" id="KW-0677">Repeat</keyword>
<evidence type="ECO:0000256" key="1">
    <source>
        <dbReference type="ARBA" id="ARBA00022729"/>
    </source>
</evidence>
<evidence type="ECO:0000313" key="7">
    <source>
        <dbReference type="EMBL" id="JAW11959.1"/>
    </source>
</evidence>
<reference evidence="7" key="1">
    <citation type="journal article" date="2018" name="PLoS Negl. Trop. Dis.">
        <title>An insight into the salivary gland and fat body transcriptome of Panstrongylus lignarius (Hemiptera: Heteroptera), the main vector of Chagas disease in Peru.</title>
        <authorList>
            <person name="Nevoa J.C."/>
            <person name="Mendes M.T."/>
            <person name="da Silva M.V."/>
            <person name="Soares S.C."/>
            <person name="Oliveira C.J.F."/>
            <person name="Ribeiro J.M.C."/>
        </authorList>
    </citation>
    <scope>NUCLEOTIDE SEQUENCE</scope>
</reference>
<keyword evidence="3" id="KW-1015">Disulfide bond</keyword>
<dbReference type="InterPro" id="IPR036179">
    <property type="entry name" value="Ig-like_dom_sf"/>
</dbReference>
<dbReference type="EMBL" id="GFTR01004467">
    <property type="protein sequence ID" value="JAW11959.1"/>
    <property type="molecule type" value="Transcribed_RNA"/>
</dbReference>
<sequence length="277" mass="30963">MAAEMRALVTYTTFLVLLVNVQARSYYQRDDYASTYEDDEQQNSLSPVASEGTGVRKNSNVLMKDFVKITSSTEGVIKVKQGDTIELECTAVGSFTPSVDWYKGEIPVTHGEDNNYITKFGVTRMVVRYIEDCAQQKHEGTYTCQAVSGSASMASPPVTVLVSEKMSPRMLRNGAECKQDQKLARITRYSPVVMHTMGTDAKLLCRARGFPRPYVYWTDKNGNVLDTAAGSRYKILDSGDLIIRNLRWPDMGVYMCVAENSVGKDIISTFLYPMLDD</sequence>
<protein>
    <submittedName>
        <fullName evidence="7">Putative contactin-2-like isoform x1</fullName>
    </submittedName>
</protein>
<evidence type="ECO:0000259" key="6">
    <source>
        <dbReference type="PROSITE" id="PS50835"/>
    </source>
</evidence>
<feature type="domain" description="Ig-like" evidence="6">
    <location>
        <begin position="168"/>
        <end position="268"/>
    </location>
</feature>
<evidence type="ECO:0000256" key="4">
    <source>
        <dbReference type="ARBA" id="ARBA00023319"/>
    </source>
</evidence>
<feature type="signal peptide" evidence="5">
    <location>
        <begin position="1"/>
        <end position="23"/>
    </location>
</feature>
<keyword evidence="4" id="KW-0393">Immunoglobulin domain</keyword>
<dbReference type="InterPro" id="IPR013098">
    <property type="entry name" value="Ig_I-set"/>
</dbReference>
<organism evidence="7">
    <name type="scientific">Panstrongylus lignarius</name>
    <dbReference type="NCBI Taxonomy" id="156445"/>
    <lineage>
        <taxon>Eukaryota</taxon>
        <taxon>Metazoa</taxon>
        <taxon>Ecdysozoa</taxon>
        <taxon>Arthropoda</taxon>
        <taxon>Hexapoda</taxon>
        <taxon>Insecta</taxon>
        <taxon>Pterygota</taxon>
        <taxon>Neoptera</taxon>
        <taxon>Paraneoptera</taxon>
        <taxon>Hemiptera</taxon>
        <taxon>Heteroptera</taxon>
        <taxon>Panheteroptera</taxon>
        <taxon>Cimicomorpha</taxon>
        <taxon>Reduviidae</taxon>
        <taxon>Triatominae</taxon>
        <taxon>Panstrongylus</taxon>
    </lineage>
</organism>
<dbReference type="AlphaFoldDB" id="A0A224XVE3"/>
<dbReference type="InterPro" id="IPR013783">
    <property type="entry name" value="Ig-like_fold"/>
</dbReference>
<proteinExistence type="predicted"/>
<keyword evidence="1 5" id="KW-0732">Signal</keyword>
<dbReference type="Pfam" id="PF13927">
    <property type="entry name" value="Ig_3"/>
    <property type="match status" value="1"/>
</dbReference>
<dbReference type="GO" id="GO:0043005">
    <property type="term" value="C:neuron projection"/>
    <property type="evidence" value="ECO:0007669"/>
    <property type="project" value="TreeGrafter"/>
</dbReference>
<feature type="domain" description="Ig-like" evidence="6">
    <location>
        <begin position="67"/>
        <end position="159"/>
    </location>
</feature>
<dbReference type="Gene3D" id="2.60.40.10">
    <property type="entry name" value="Immunoglobulins"/>
    <property type="match status" value="2"/>
</dbReference>
<dbReference type="SUPFAM" id="SSF48726">
    <property type="entry name" value="Immunoglobulin"/>
    <property type="match status" value="2"/>
</dbReference>
<dbReference type="CDD" id="cd00096">
    <property type="entry name" value="Ig"/>
    <property type="match status" value="2"/>
</dbReference>